<dbReference type="InterPro" id="IPR027417">
    <property type="entry name" value="P-loop_NTPase"/>
</dbReference>
<dbReference type="Gene3D" id="3.90.320.10">
    <property type="match status" value="1"/>
</dbReference>
<evidence type="ECO:0000313" key="3">
    <source>
        <dbReference type="Proteomes" id="UP000183982"/>
    </source>
</evidence>
<dbReference type="SUPFAM" id="SSF52540">
    <property type="entry name" value="P-loop containing nucleoside triphosphate hydrolases"/>
    <property type="match status" value="1"/>
</dbReference>
<dbReference type="InterPro" id="IPR011335">
    <property type="entry name" value="Restrct_endonuc-II-like"/>
</dbReference>
<dbReference type="Pfam" id="PF12705">
    <property type="entry name" value="PDDEXK_1"/>
    <property type="match status" value="1"/>
</dbReference>
<dbReference type="InterPro" id="IPR011604">
    <property type="entry name" value="PDDEXK-like_dom_sf"/>
</dbReference>
<organism evidence="2 3">
    <name type="scientific">Shimia gijangensis</name>
    <dbReference type="NCBI Taxonomy" id="1470563"/>
    <lineage>
        <taxon>Bacteria</taxon>
        <taxon>Pseudomonadati</taxon>
        <taxon>Pseudomonadota</taxon>
        <taxon>Alphaproteobacteria</taxon>
        <taxon>Rhodobacterales</taxon>
        <taxon>Roseobacteraceae</taxon>
    </lineage>
</organism>
<dbReference type="InterPro" id="IPR038726">
    <property type="entry name" value="PDDEXK_AddAB-type"/>
</dbReference>
<proteinExistence type="predicted"/>
<sequence>MFDPSEKPRVFAAPPGADFPAVLVEGLRARFAGKPPEAMARVHLIVNTRRMERRIRTLFDQGPPALLPRISLLSDIATHAVAADIPPAVSPLRKRFELTQLISQLLDRQPDLAARATLYDLADSLATLMDEMAGEGVTPDVIEGLDVSDQSGHWERAKAFFSIARHFLEDVDKRPDTDTRQRRIVEAMAAEWAKAPPDHPIILAGSTGSRGTTMLLMQAIAGLPQGAIVLPGFDFDMPEPVWDTLDEALHSEDHPQYRFRHLMNTLGVAPSEVDHWHPVAAPCPLRNALVSLALRPAPVTDQWLREGPKLGNLPDATEAITLIEAPSVRDEALAIALRMRKAAEDGETAALITPDRMLTRQVEAALDRWNIIADDSAGSPLQLSPPGRFLRHVSTLFQRKLTAESLLTLLKHPLCHSGENRNTHLLNTRELELAIRRKGMTFPTPEVLRQWQVAQEFVPSAWVEWVISNFCDKVWDGKKTLSDRLEAHVALAENLTRGSAEGSGGLWDEAAGRKAAATIAQLRENAKFAGDMSAADYADLFGAIFAREEVRDRDSGHPNILIWGTLEARVQGANLVILGGLNEGSWPAAPTPDPWLNRKMRHDAGLLLPERRIGLSAHDFQQAIAAPEVWITRSVRSDEAETVPSRWINRLTNLLSGLPDQGGVQSLKEMKARGTHWMGLVSAIEAVKEIPPSARPSPRPPAQARPKRLSVTQIKRLIRDPYAIYARETLRLRPLDSLMKTPDALLRGIIVHEILEQFVSDIDKDMSLLSRDHLMSISETVLAKNVPWPAAKALWSARLDRVSDRFVASEAQRREHSRPIAYECGAKLTVPELDFTLVAKADRIDRTEDGDLIIYDYKTGKPPSQKDQRYFDKQLLLEAAMAEQGGFRDIDPAEVADAIYIGLGPSPKDEHAPMLDAPALEVWAEFLQLIAHYGDPSNGFTARRAMQSDRDVGDYDQLARFGEWDATDEPLPEDLT</sequence>
<evidence type="ECO:0000313" key="2">
    <source>
        <dbReference type="EMBL" id="SHJ86793.1"/>
    </source>
</evidence>
<dbReference type="InterPro" id="IPR014153">
    <property type="entry name" value="Ds_break_AddB"/>
</dbReference>
<dbReference type="AlphaFoldDB" id="A0A1M6MU50"/>
<gene>
    <name evidence="2" type="ORF">SAMN05444000_11489</name>
</gene>
<feature type="domain" description="PD-(D/E)XK endonuclease-like" evidence="1">
    <location>
        <begin position="708"/>
        <end position="928"/>
    </location>
</feature>
<accession>A0A1M6MU50</accession>
<protein>
    <submittedName>
        <fullName evidence="2">Double-strand break repair protein AddB</fullName>
    </submittedName>
</protein>
<dbReference type="SUPFAM" id="SSF52980">
    <property type="entry name" value="Restriction endonuclease-like"/>
    <property type="match status" value="1"/>
</dbReference>
<dbReference type="OrthoDB" id="9780606at2"/>
<dbReference type="EMBL" id="FQZQ01000014">
    <property type="protein sequence ID" value="SHJ86793.1"/>
    <property type="molecule type" value="Genomic_DNA"/>
</dbReference>
<keyword evidence="3" id="KW-1185">Reference proteome</keyword>
<evidence type="ECO:0000259" key="1">
    <source>
        <dbReference type="Pfam" id="PF12705"/>
    </source>
</evidence>
<dbReference type="NCBIfam" id="TIGR02786">
    <property type="entry name" value="addB_alphas"/>
    <property type="match status" value="1"/>
</dbReference>
<reference evidence="3" key="1">
    <citation type="submission" date="2016-11" db="EMBL/GenBank/DDBJ databases">
        <authorList>
            <person name="Varghese N."/>
            <person name="Submissions S."/>
        </authorList>
    </citation>
    <scope>NUCLEOTIDE SEQUENCE [LARGE SCALE GENOMIC DNA]</scope>
    <source>
        <strain evidence="3">DSM 100564</strain>
    </source>
</reference>
<dbReference type="RefSeq" id="WP_073253509.1">
    <property type="nucleotide sequence ID" value="NZ_FQZQ01000014.1"/>
</dbReference>
<dbReference type="Proteomes" id="UP000183982">
    <property type="component" value="Unassembled WGS sequence"/>
</dbReference>
<dbReference type="STRING" id="1470563.SAMN05444000_11489"/>
<name>A0A1M6MU50_9RHOB</name>